<name>A0AA35UJD5_9PROT</name>
<comment type="function">
    <text evidence="2">Catalyzes the dismutation of two molecules of 6,7-dimethyl-8-ribityllumazine, resulting in the formation of riboflavin and 5-amino-6-(D-ribitylamino)uracil.</text>
</comment>
<dbReference type="PIRSF" id="PIRSF000498">
    <property type="entry name" value="Riboflavin_syn_A"/>
    <property type="match status" value="1"/>
</dbReference>
<dbReference type="NCBIfam" id="NF006767">
    <property type="entry name" value="PRK09289.1"/>
    <property type="match status" value="1"/>
</dbReference>
<organism evidence="12 13">
    <name type="scientific">Brytella acorum</name>
    <dbReference type="NCBI Taxonomy" id="2959299"/>
    <lineage>
        <taxon>Bacteria</taxon>
        <taxon>Pseudomonadati</taxon>
        <taxon>Pseudomonadota</taxon>
        <taxon>Alphaproteobacteria</taxon>
        <taxon>Acetobacterales</taxon>
        <taxon>Acetobacteraceae</taxon>
        <taxon>Brytella</taxon>
    </lineage>
</organism>
<comment type="catalytic activity">
    <reaction evidence="1">
        <text>2 6,7-dimethyl-8-(1-D-ribityl)lumazine + H(+) = 5-amino-6-(D-ribitylamino)uracil + riboflavin</text>
        <dbReference type="Rhea" id="RHEA:20772"/>
        <dbReference type="ChEBI" id="CHEBI:15378"/>
        <dbReference type="ChEBI" id="CHEBI:15934"/>
        <dbReference type="ChEBI" id="CHEBI:57986"/>
        <dbReference type="ChEBI" id="CHEBI:58201"/>
        <dbReference type="EC" id="2.5.1.9"/>
    </reaction>
</comment>
<evidence type="ECO:0000256" key="2">
    <source>
        <dbReference type="ARBA" id="ARBA00002803"/>
    </source>
</evidence>
<dbReference type="EC" id="2.5.1.9" evidence="4 9"/>
<evidence type="ECO:0000256" key="7">
    <source>
        <dbReference type="ARBA" id="ARBA00022679"/>
    </source>
</evidence>
<gene>
    <name evidence="12" type="ORF">LMG32879_002271</name>
</gene>
<keyword evidence="6" id="KW-0686">Riboflavin biosynthesis</keyword>
<evidence type="ECO:0000256" key="1">
    <source>
        <dbReference type="ARBA" id="ARBA00000968"/>
    </source>
</evidence>
<dbReference type="GO" id="GO:0009231">
    <property type="term" value="P:riboflavin biosynthetic process"/>
    <property type="evidence" value="ECO:0007669"/>
    <property type="project" value="UniProtKB-KW"/>
</dbReference>
<evidence type="ECO:0000313" key="12">
    <source>
        <dbReference type="EMBL" id="CAI9121424.1"/>
    </source>
</evidence>
<dbReference type="GO" id="GO:0004746">
    <property type="term" value="F:riboflavin synthase activity"/>
    <property type="evidence" value="ECO:0007669"/>
    <property type="project" value="UniProtKB-UniRule"/>
</dbReference>
<dbReference type="PROSITE" id="PS51177">
    <property type="entry name" value="LUMAZINE_BIND"/>
    <property type="match status" value="2"/>
</dbReference>
<evidence type="ECO:0000256" key="3">
    <source>
        <dbReference type="ARBA" id="ARBA00004887"/>
    </source>
</evidence>
<keyword evidence="7 12" id="KW-0808">Transferase</keyword>
<dbReference type="FunFam" id="2.40.30.20:FF:000004">
    <property type="entry name" value="Riboflavin synthase, alpha subunit"/>
    <property type="match status" value="1"/>
</dbReference>
<evidence type="ECO:0000256" key="4">
    <source>
        <dbReference type="ARBA" id="ARBA00012827"/>
    </source>
</evidence>
<feature type="repeat" description="Lumazine-binding" evidence="10">
    <location>
        <begin position="1"/>
        <end position="100"/>
    </location>
</feature>
<dbReference type="InterPro" id="IPR001783">
    <property type="entry name" value="Lumazine-bd"/>
</dbReference>
<comment type="pathway">
    <text evidence="3">Cofactor biosynthesis; riboflavin biosynthesis; riboflavin from 2-hydroxy-3-oxobutyl phosphate and 5-amino-6-(D-ribitylamino)uracil: step 2/2.</text>
</comment>
<feature type="domain" description="Lumazine-binding" evidence="11">
    <location>
        <begin position="101"/>
        <end position="202"/>
    </location>
</feature>
<evidence type="ECO:0000256" key="9">
    <source>
        <dbReference type="NCBIfam" id="TIGR00187"/>
    </source>
</evidence>
<dbReference type="InterPro" id="IPR017938">
    <property type="entry name" value="Riboflavin_synthase-like_b-brl"/>
</dbReference>
<dbReference type="InterPro" id="IPR026017">
    <property type="entry name" value="Lumazine-bd_dom"/>
</dbReference>
<dbReference type="Gene3D" id="2.40.30.20">
    <property type="match status" value="2"/>
</dbReference>
<dbReference type="SUPFAM" id="SSF63380">
    <property type="entry name" value="Riboflavin synthase domain-like"/>
    <property type="match status" value="2"/>
</dbReference>
<comment type="caution">
    <text evidence="12">The sequence shown here is derived from an EMBL/GenBank/DDBJ whole genome shotgun (WGS) entry which is preliminary data.</text>
</comment>
<dbReference type="Proteomes" id="UP001176960">
    <property type="component" value="Unassembled WGS sequence"/>
</dbReference>
<feature type="domain" description="Lumazine-binding" evidence="11">
    <location>
        <begin position="1"/>
        <end position="100"/>
    </location>
</feature>
<keyword evidence="13" id="KW-1185">Reference proteome</keyword>
<feature type="repeat" description="Lumazine-binding" evidence="10">
    <location>
        <begin position="101"/>
        <end position="202"/>
    </location>
</feature>
<keyword evidence="8" id="KW-0677">Repeat</keyword>
<evidence type="ECO:0000313" key="13">
    <source>
        <dbReference type="Proteomes" id="UP001176960"/>
    </source>
</evidence>
<evidence type="ECO:0000256" key="8">
    <source>
        <dbReference type="ARBA" id="ARBA00022737"/>
    </source>
</evidence>
<evidence type="ECO:0000256" key="10">
    <source>
        <dbReference type="PROSITE-ProRule" id="PRU00524"/>
    </source>
</evidence>
<proteinExistence type="predicted"/>
<dbReference type="CDD" id="cd00402">
    <property type="entry name" value="Riboflavin_synthase_like"/>
    <property type="match status" value="1"/>
</dbReference>
<dbReference type="PANTHER" id="PTHR21098">
    <property type="entry name" value="RIBOFLAVIN SYNTHASE ALPHA CHAIN"/>
    <property type="match status" value="1"/>
</dbReference>
<dbReference type="EMBL" id="CATKSH010000015">
    <property type="protein sequence ID" value="CAI9121424.1"/>
    <property type="molecule type" value="Genomic_DNA"/>
</dbReference>
<dbReference type="AlphaFoldDB" id="A0AA35UJD5"/>
<evidence type="ECO:0000259" key="11">
    <source>
        <dbReference type="PROSITE" id="PS51177"/>
    </source>
</evidence>
<dbReference type="NCBIfam" id="TIGR00187">
    <property type="entry name" value="ribE"/>
    <property type="match status" value="1"/>
</dbReference>
<dbReference type="PANTHER" id="PTHR21098:SF12">
    <property type="entry name" value="RIBOFLAVIN SYNTHASE"/>
    <property type="match status" value="1"/>
</dbReference>
<dbReference type="InterPro" id="IPR023366">
    <property type="entry name" value="ATP_synth_asu-like_sf"/>
</dbReference>
<sequence length="208" mass="22263">MFSGIIERLGTVRARAMTPNDMTVTIATNLSDLALGESIAVNGACLTVAAFGPDGTATVGDATFHVSRETLDRTALGRLAEGRRVNLERATTPSTRLSGHIVQGHVDGIGHLHAVERMGESRHLTVMLPRRLRKYVVEKGSIALDGVSLTVNTLGETAGETFPIHLMLIPHSWEHTVFHDTPVGAPVNVEVDVLAKYVESLLKNGEAA</sequence>
<dbReference type="RefSeq" id="WP_289842747.1">
    <property type="nucleotide sequence ID" value="NZ_CATKSH010000015.1"/>
</dbReference>
<evidence type="ECO:0000256" key="6">
    <source>
        <dbReference type="ARBA" id="ARBA00022619"/>
    </source>
</evidence>
<protein>
    <recommendedName>
        <fullName evidence="5 9">Riboflavin synthase</fullName>
        <ecNumber evidence="4 9">2.5.1.9</ecNumber>
    </recommendedName>
</protein>
<accession>A0AA35UJD5</accession>
<evidence type="ECO:0000256" key="5">
    <source>
        <dbReference type="ARBA" id="ARBA00013950"/>
    </source>
</evidence>
<reference evidence="12" key="1">
    <citation type="submission" date="2023-03" db="EMBL/GenBank/DDBJ databases">
        <authorList>
            <person name="Cleenwerck I."/>
        </authorList>
    </citation>
    <scope>NUCLEOTIDE SEQUENCE</scope>
    <source>
        <strain evidence="12">LMG 32879</strain>
    </source>
</reference>
<dbReference type="Pfam" id="PF00677">
    <property type="entry name" value="Lum_binding"/>
    <property type="match status" value="2"/>
</dbReference>